<name>A0A7R9BHK8_9CRUS</name>
<feature type="compositionally biased region" description="Basic and acidic residues" evidence="3">
    <location>
        <begin position="78"/>
        <end position="88"/>
    </location>
</feature>
<dbReference type="EMBL" id="CAJPEX010000206">
    <property type="protein sequence ID" value="CAG0914267.1"/>
    <property type="molecule type" value="Genomic_DNA"/>
</dbReference>
<dbReference type="AlphaFoldDB" id="A0A7R9BHK8"/>
<organism evidence="4">
    <name type="scientific">Notodromas monacha</name>
    <dbReference type="NCBI Taxonomy" id="399045"/>
    <lineage>
        <taxon>Eukaryota</taxon>
        <taxon>Metazoa</taxon>
        <taxon>Ecdysozoa</taxon>
        <taxon>Arthropoda</taxon>
        <taxon>Crustacea</taxon>
        <taxon>Oligostraca</taxon>
        <taxon>Ostracoda</taxon>
        <taxon>Podocopa</taxon>
        <taxon>Podocopida</taxon>
        <taxon>Cypridocopina</taxon>
        <taxon>Cypridoidea</taxon>
        <taxon>Cyprididae</taxon>
        <taxon>Notodromas</taxon>
    </lineage>
</organism>
<dbReference type="EMBL" id="OA882243">
    <property type="protein sequence ID" value="CAD7274115.1"/>
    <property type="molecule type" value="Genomic_DNA"/>
</dbReference>
<dbReference type="OrthoDB" id="4062651at2759"/>
<dbReference type="GO" id="GO:0005524">
    <property type="term" value="F:ATP binding"/>
    <property type="evidence" value="ECO:0007669"/>
    <property type="project" value="UniProtKB-KW"/>
</dbReference>
<evidence type="ECO:0000256" key="3">
    <source>
        <dbReference type="SAM" id="MobiDB-lite"/>
    </source>
</evidence>
<gene>
    <name evidence="4" type="ORF">NMOB1V02_LOCUS1970</name>
</gene>
<dbReference type="GO" id="GO:0005886">
    <property type="term" value="C:plasma membrane"/>
    <property type="evidence" value="ECO:0007669"/>
    <property type="project" value="TreeGrafter"/>
</dbReference>
<keyword evidence="5" id="KW-1185">Reference proteome</keyword>
<keyword evidence="1" id="KW-0547">Nucleotide-binding</keyword>
<reference evidence="4" key="1">
    <citation type="submission" date="2020-11" db="EMBL/GenBank/DDBJ databases">
        <authorList>
            <person name="Tran Van P."/>
        </authorList>
    </citation>
    <scope>NUCLEOTIDE SEQUENCE</scope>
</reference>
<keyword evidence="2" id="KW-0067">ATP-binding</keyword>
<dbReference type="Gene3D" id="1.10.510.10">
    <property type="entry name" value="Transferase(Phosphotransferase) domain 1"/>
    <property type="match status" value="1"/>
</dbReference>
<sequence length="286" mass="31010">MCDPRAGPWPVALATGLANIATYCVRASKSARPTMSTGKRLGVGQLGATAKGGEAYQKRSSHYAPRALLISPKQPARRGNEPSTDTRRKPALNCLDSFAFGVVLLELLTGMPAFDDNLAHPGQDLLAYLKKETGLEPERLTRVMCDPRAGPWPVALATGLANIATYCVRASKSARPTMSTGKRLGVGQLGATAKGGEAYQKRSSHYAPRALLISPKQPARRGNEPSTDTRRKPALNCDAYQFRYTSMRYIYIYPDDNYKDDCSDARFPCELVTPVGVSHCSKSTTP</sequence>
<dbReference type="SUPFAM" id="SSF56112">
    <property type="entry name" value="Protein kinase-like (PK-like)"/>
    <property type="match status" value="1"/>
</dbReference>
<dbReference type="PANTHER" id="PTHR27001:SF931">
    <property type="entry name" value="OS11G0664100 PROTEIN"/>
    <property type="match status" value="1"/>
</dbReference>
<evidence type="ECO:0000313" key="5">
    <source>
        <dbReference type="Proteomes" id="UP000678499"/>
    </source>
</evidence>
<dbReference type="PANTHER" id="PTHR27001">
    <property type="entry name" value="OS01G0253100 PROTEIN"/>
    <property type="match status" value="1"/>
</dbReference>
<dbReference type="InterPro" id="IPR011009">
    <property type="entry name" value="Kinase-like_dom_sf"/>
</dbReference>
<evidence type="ECO:0000256" key="1">
    <source>
        <dbReference type="ARBA" id="ARBA00022741"/>
    </source>
</evidence>
<evidence type="ECO:0000256" key="2">
    <source>
        <dbReference type="ARBA" id="ARBA00022840"/>
    </source>
</evidence>
<accession>A0A7R9BHK8</accession>
<evidence type="ECO:0000313" key="4">
    <source>
        <dbReference type="EMBL" id="CAD7274115.1"/>
    </source>
</evidence>
<proteinExistence type="predicted"/>
<evidence type="ECO:0008006" key="6">
    <source>
        <dbReference type="Google" id="ProtNLM"/>
    </source>
</evidence>
<protein>
    <recommendedName>
        <fullName evidence="6">Protein kinase domain-containing protein</fullName>
    </recommendedName>
</protein>
<dbReference type="Proteomes" id="UP000678499">
    <property type="component" value="Unassembled WGS sequence"/>
</dbReference>
<feature type="region of interest" description="Disordered" evidence="3">
    <location>
        <begin position="69"/>
        <end position="88"/>
    </location>
</feature>